<dbReference type="AlphaFoldDB" id="A0A090KNT5"/>
<keyword evidence="1" id="KW-0732">Signal</keyword>
<dbReference type="Pfam" id="PF13416">
    <property type="entry name" value="SBP_bac_8"/>
    <property type="match status" value="1"/>
</dbReference>
<gene>
    <name evidence="2" type="ORF">BT1A1_0463</name>
</gene>
<dbReference type="RefSeq" id="WP_051988965.1">
    <property type="nucleotide sequence ID" value="NZ_CCRF01000014.1"/>
</dbReference>
<organism evidence="2 3">
    <name type="scientific">Caldibacillus thermoamylovorans</name>
    <dbReference type="NCBI Taxonomy" id="35841"/>
    <lineage>
        <taxon>Bacteria</taxon>
        <taxon>Bacillati</taxon>
        <taxon>Bacillota</taxon>
        <taxon>Bacilli</taxon>
        <taxon>Bacillales</taxon>
        <taxon>Bacillaceae</taxon>
        <taxon>Caldibacillus</taxon>
    </lineage>
</organism>
<feature type="chain" id="PRO_5001858232" evidence="1">
    <location>
        <begin position="25"/>
        <end position="424"/>
    </location>
</feature>
<dbReference type="InterPro" id="IPR006059">
    <property type="entry name" value="SBP"/>
</dbReference>
<sequence length="424" mass="47301">MKFKRVFLPFLLILTLLITGCSFGESSGDGEGSSKNGKTKVTFWTPFSGTDGEFMTEMVKKFNESQDEIEVEVMNNVWDDYYTKLKTSIVSNTSPDLAVAHVSRLGELIPTGKLQQIDDLAKKAGIDWSTFGKNQFESVKRDGKTYAIPLDTHAVIMFYNNKYLRDAGVLNEAGNIKMEPGAEGFTNLLRTLKQKLPEDVHPMVIGSNNVFTFWIWHALVAQQGGSYITDGKATIDTPEGKKAMELLTTWLDEGLMPVDIGDNSYDIFKEQKAAITFTGVWATGNFEKESSLDFSAVDFPQLFDHPAAWGDSHTLVIPTQENKDKQLAAAKFANWVTENGVMWAKAGHVPSKTTVVESEEFKATKYRPKYADVMKSVAYMPYSDKLTSINDAILESLVEINYGHMTIEEGLAEAQKKVEDLLKK</sequence>
<dbReference type="EMBL" id="CCRF01000014">
    <property type="protein sequence ID" value="CEE00324.1"/>
    <property type="molecule type" value="Genomic_DNA"/>
</dbReference>
<feature type="signal peptide" evidence="1">
    <location>
        <begin position="1"/>
        <end position="24"/>
    </location>
</feature>
<evidence type="ECO:0000256" key="1">
    <source>
        <dbReference type="SAM" id="SignalP"/>
    </source>
</evidence>
<name>A0A090KNT5_9BACI</name>
<dbReference type="PROSITE" id="PS51257">
    <property type="entry name" value="PROKAR_LIPOPROTEIN"/>
    <property type="match status" value="1"/>
</dbReference>
<reference evidence="2 3" key="1">
    <citation type="submission" date="2014-07" db="EMBL/GenBank/DDBJ databases">
        <authorList>
            <person name="Wibberg Daniel"/>
        </authorList>
    </citation>
    <scope>NUCLEOTIDE SEQUENCE [LARGE SCALE GENOMIC DNA]</scope>
</reference>
<accession>A0A090KNT5</accession>
<dbReference type="InterPro" id="IPR050490">
    <property type="entry name" value="Bact_solute-bd_prot1"/>
</dbReference>
<proteinExistence type="predicted"/>
<evidence type="ECO:0000313" key="3">
    <source>
        <dbReference type="Proteomes" id="UP000040576"/>
    </source>
</evidence>
<keyword evidence="3" id="KW-1185">Reference proteome</keyword>
<dbReference type="PANTHER" id="PTHR43649:SF12">
    <property type="entry name" value="DIACETYLCHITOBIOSE BINDING PROTEIN DASA"/>
    <property type="match status" value="1"/>
</dbReference>
<dbReference type="PANTHER" id="PTHR43649">
    <property type="entry name" value="ARABINOSE-BINDING PROTEIN-RELATED"/>
    <property type="match status" value="1"/>
</dbReference>
<dbReference type="CDD" id="cd14748">
    <property type="entry name" value="PBP2_UgpB"/>
    <property type="match status" value="1"/>
</dbReference>
<protein>
    <submittedName>
        <fullName evidence="2">Family 1 extracellular solute-binding protein</fullName>
    </submittedName>
</protein>
<dbReference type="SUPFAM" id="SSF53850">
    <property type="entry name" value="Periplasmic binding protein-like II"/>
    <property type="match status" value="1"/>
</dbReference>
<evidence type="ECO:0000313" key="2">
    <source>
        <dbReference type="EMBL" id="CEE00324.1"/>
    </source>
</evidence>
<dbReference type="Proteomes" id="UP000040576">
    <property type="component" value="Unassembled WGS sequence"/>
</dbReference>
<dbReference type="Gene3D" id="3.40.190.10">
    <property type="entry name" value="Periplasmic binding protein-like II"/>
    <property type="match status" value="1"/>
</dbReference>